<feature type="coiled-coil region" evidence="1">
    <location>
        <begin position="38"/>
        <end position="72"/>
    </location>
</feature>
<dbReference type="PRINTS" id="PR01407">
    <property type="entry name" value="BUTYPHLNCDUF"/>
</dbReference>
<keyword evidence="1" id="KW-0175">Coiled coil</keyword>
<dbReference type="InterPro" id="IPR050143">
    <property type="entry name" value="TRIM/RBCC"/>
</dbReference>
<accession>K7FPG1</accession>
<dbReference type="InterPro" id="IPR013320">
    <property type="entry name" value="ConA-like_dom_sf"/>
</dbReference>
<dbReference type="SUPFAM" id="SSF49899">
    <property type="entry name" value="Concanavalin A-like lectins/glucanases"/>
    <property type="match status" value="1"/>
</dbReference>
<dbReference type="InterPro" id="IPR006574">
    <property type="entry name" value="PRY"/>
</dbReference>
<reference evidence="4" key="1">
    <citation type="submission" date="2011-10" db="EMBL/GenBank/DDBJ databases">
        <authorList>
            <consortium name="Soft-shell Turtle Genome Consortium"/>
        </authorList>
    </citation>
    <scope>NUCLEOTIDE SEQUENCE [LARGE SCALE GENOMIC DNA]</scope>
    <source>
        <strain evidence="4">Daiwa-1</strain>
    </source>
</reference>
<sequence length="327" mass="37624">MKEPQAPSMFLTSPFPVVTQKQTQAKRQKIVAQFQQLRQFLEEQERLLLAQLEKLDNEIVNLQTEAVRKLSTQISCLSEWIDELEGKCQKPASEFLQDVKSTLRRCEKGRFQQPEKISPEVENKLCDFSQKTVALMKTLRKFKDMLPSALKRARGKYLGAFRQATVTLDPDTAHPLLGVSWENTRQPLPSNPERFDSELCVLGREGLTLGQHFWEVEVGGGERWAVGVARESVRRKGLIRRSPEGEIWAVQRLWGQLWALTSPATRLSLPRIPRRIQVCLDWDQGQVIFIDVANEALIFTFAPGSLPRERIRPWLWVGWESQLSLRP</sequence>
<dbReference type="SMART" id="SM00589">
    <property type="entry name" value="PRY"/>
    <property type="match status" value="1"/>
</dbReference>
<name>K7FPG1_PELSI</name>
<reference evidence="4" key="2">
    <citation type="journal article" date="2013" name="Nat. Genet.">
        <title>The draft genomes of soft-shell turtle and green sea turtle yield insights into the development and evolution of the turtle-specific body plan.</title>
        <authorList>
            <person name="Wang Z."/>
            <person name="Pascual-Anaya J."/>
            <person name="Zadissa A."/>
            <person name="Li W."/>
            <person name="Niimura Y."/>
            <person name="Huang Z."/>
            <person name="Li C."/>
            <person name="White S."/>
            <person name="Xiong Z."/>
            <person name="Fang D."/>
            <person name="Wang B."/>
            <person name="Ming Y."/>
            <person name="Chen Y."/>
            <person name="Zheng Y."/>
            <person name="Kuraku S."/>
            <person name="Pignatelli M."/>
            <person name="Herrero J."/>
            <person name="Beal K."/>
            <person name="Nozawa M."/>
            <person name="Li Q."/>
            <person name="Wang J."/>
            <person name="Zhang H."/>
            <person name="Yu L."/>
            <person name="Shigenobu S."/>
            <person name="Wang J."/>
            <person name="Liu J."/>
            <person name="Flicek P."/>
            <person name="Searle S."/>
            <person name="Wang J."/>
            <person name="Kuratani S."/>
            <person name="Yin Y."/>
            <person name="Aken B."/>
            <person name="Zhang G."/>
            <person name="Irie N."/>
        </authorList>
    </citation>
    <scope>NUCLEOTIDE SEQUENCE [LARGE SCALE GENOMIC DNA]</scope>
    <source>
        <strain evidence="4">Daiwa-1</strain>
    </source>
</reference>
<feature type="domain" description="B30.2/SPRY" evidence="2">
    <location>
        <begin position="146"/>
        <end position="327"/>
    </location>
</feature>
<evidence type="ECO:0000259" key="2">
    <source>
        <dbReference type="PROSITE" id="PS50188"/>
    </source>
</evidence>
<dbReference type="AlphaFoldDB" id="K7FPG1"/>
<dbReference type="HOGENOM" id="CLU_013137_0_0_1"/>
<dbReference type="Proteomes" id="UP000007267">
    <property type="component" value="Unassembled WGS sequence"/>
</dbReference>
<dbReference type="Pfam" id="PF13765">
    <property type="entry name" value="PRY"/>
    <property type="match status" value="1"/>
</dbReference>
<evidence type="ECO:0000313" key="4">
    <source>
        <dbReference type="Proteomes" id="UP000007267"/>
    </source>
</evidence>
<dbReference type="Pfam" id="PF00622">
    <property type="entry name" value="SPRY"/>
    <property type="match status" value="1"/>
</dbReference>
<reference evidence="3" key="4">
    <citation type="submission" date="2025-09" db="UniProtKB">
        <authorList>
            <consortium name="Ensembl"/>
        </authorList>
    </citation>
    <scope>IDENTIFICATION</scope>
</reference>
<protein>
    <recommendedName>
        <fullName evidence="2">B30.2/SPRY domain-containing protein</fullName>
    </recommendedName>
</protein>
<dbReference type="PROSITE" id="PS50188">
    <property type="entry name" value="B302_SPRY"/>
    <property type="match status" value="1"/>
</dbReference>
<keyword evidence="4" id="KW-1185">Reference proteome</keyword>
<dbReference type="SMART" id="SM00449">
    <property type="entry name" value="SPRY"/>
    <property type="match status" value="1"/>
</dbReference>
<reference evidence="3" key="3">
    <citation type="submission" date="2025-08" db="UniProtKB">
        <authorList>
            <consortium name="Ensembl"/>
        </authorList>
    </citation>
    <scope>IDENTIFICATION</scope>
</reference>
<dbReference type="EMBL" id="AGCU01075567">
    <property type="status" value="NOT_ANNOTATED_CDS"/>
    <property type="molecule type" value="Genomic_DNA"/>
</dbReference>
<dbReference type="Ensembl" id="ENSPSIT00000009971.1">
    <property type="protein sequence ID" value="ENSPSIP00000009921.1"/>
    <property type="gene ID" value="ENSPSIG00000009017.1"/>
</dbReference>
<evidence type="ECO:0000256" key="1">
    <source>
        <dbReference type="SAM" id="Coils"/>
    </source>
</evidence>
<dbReference type="InterPro" id="IPR003879">
    <property type="entry name" value="Butyrophylin_SPRY"/>
</dbReference>
<dbReference type="InterPro" id="IPR043136">
    <property type="entry name" value="B30.2/SPRY_sf"/>
</dbReference>
<proteinExistence type="predicted"/>
<dbReference type="eggNOG" id="KOG2177">
    <property type="taxonomic scope" value="Eukaryota"/>
</dbReference>
<dbReference type="InterPro" id="IPR003877">
    <property type="entry name" value="SPRY_dom"/>
</dbReference>
<evidence type="ECO:0000313" key="3">
    <source>
        <dbReference type="Ensembl" id="ENSPSIP00000009921.1"/>
    </source>
</evidence>
<dbReference type="InterPro" id="IPR001870">
    <property type="entry name" value="B30.2/SPRY"/>
</dbReference>
<dbReference type="CDD" id="cd12888">
    <property type="entry name" value="SPRY_PRY_TRIM7_like"/>
    <property type="match status" value="1"/>
</dbReference>
<dbReference type="OMA" id="MCVICER"/>
<dbReference type="GeneTree" id="ENSGT01030000234669"/>
<dbReference type="PANTHER" id="PTHR24103">
    <property type="entry name" value="E3 UBIQUITIN-PROTEIN LIGASE TRIM"/>
    <property type="match status" value="1"/>
</dbReference>
<dbReference type="Gene3D" id="2.60.120.920">
    <property type="match status" value="1"/>
</dbReference>
<organism evidence="3 4">
    <name type="scientific">Pelodiscus sinensis</name>
    <name type="common">Chinese softshell turtle</name>
    <name type="synonym">Trionyx sinensis</name>
    <dbReference type="NCBI Taxonomy" id="13735"/>
    <lineage>
        <taxon>Eukaryota</taxon>
        <taxon>Metazoa</taxon>
        <taxon>Chordata</taxon>
        <taxon>Craniata</taxon>
        <taxon>Vertebrata</taxon>
        <taxon>Euteleostomi</taxon>
        <taxon>Archelosauria</taxon>
        <taxon>Testudinata</taxon>
        <taxon>Testudines</taxon>
        <taxon>Cryptodira</taxon>
        <taxon>Trionychia</taxon>
        <taxon>Trionychidae</taxon>
        <taxon>Pelodiscus</taxon>
    </lineage>
</organism>